<accession>A0ABQ5GGV7</accession>
<proteinExistence type="predicted"/>
<comment type="caution">
    <text evidence="1">The sequence shown here is derived from an EMBL/GenBank/DDBJ whole genome shotgun (WGS) entry which is preliminary data.</text>
</comment>
<evidence type="ECO:0000313" key="1">
    <source>
        <dbReference type="EMBL" id="GJT74754.1"/>
    </source>
</evidence>
<gene>
    <name evidence="1" type="ORF">Tco_1041479</name>
</gene>
<dbReference type="Proteomes" id="UP001151760">
    <property type="component" value="Unassembled WGS sequence"/>
</dbReference>
<evidence type="ECO:0000313" key="2">
    <source>
        <dbReference type="Proteomes" id="UP001151760"/>
    </source>
</evidence>
<sequence length="74" mass="7752">MANSFTVSGLVVAEPGVGATTRSAAHMGSSSIGLSFVPSFEWDSPVSLMKSMIQGSFRLLKFLLLVEEATAGED</sequence>
<reference evidence="1" key="1">
    <citation type="journal article" date="2022" name="Int. J. Mol. Sci.">
        <title>Draft Genome of Tanacetum Coccineum: Genomic Comparison of Closely Related Tanacetum-Family Plants.</title>
        <authorList>
            <person name="Yamashiro T."/>
            <person name="Shiraishi A."/>
            <person name="Nakayama K."/>
            <person name="Satake H."/>
        </authorList>
    </citation>
    <scope>NUCLEOTIDE SEQUENCE</scope>
</reference>
<organism evidence="1 2">
    <name type="scientific">Tanacetum coccineum</name>
    <dbReference type="NCBI Taxonomy" id="301880"/>
    <lineage>
        <taxon>Eukaryota</taxon>
        <taxon>Viridiplantae</taxon>
        <taxon>Streptophyta</taxon>
        <taxon>Embryophyta</taxon>
        <taxon>Tracheophyta</taxon>
        <taxon>Spermatophyta</taxon>
        <taxon>Magnoliopsida</taxon>
        <taxon>eudicotyledons</taxon>
        <taxon>Gunneridae</taxon>
        <taxon>Pentapetalae</taxon>
        <taxon>asterids</taxon>
        <taxon>campanulids</taxon>
        <taxon>Asterales</taxon>
        <taxon>Asteraceae</taxon>
        <taxon>Asteroideae</taxon>
        <taxon>Anthemideae</taxon>
        <taxon>Anthemidinae</taxon>
        <taxon>Tanacetum</taxon>
    </lineage>
</organism>
<reference evidence="1" key="2">
    <citation type="submission" date="2022-01" db="EMBL/GenBank/DDBJ databases">
        <authorList>
            <person name="Yamashiro T."/>
            <person name="Shiraishi A."/>
            <person name="Satake H."/>
            <person name="Nakayama K."/>
        </authorList>
    </citation>
    <scope>NUCLEOTIDE SEQUENCE</scope>
</reference>
<dbReference type="EMBL" id="BQNB010018467">
    <property type="protein sequence ID" value="GJT74754.1"/>
    <property type="molecule type" value="Genomic_DNA"/>
</dbReference>
<name>A0ABQ5GGV7_9ASTR</name>
<keyword evidence="2" id="KW-1185">Reference proteome</keyword>
<protein>
    <submittedName>
        <fullName evidence="1">Uncharacterized protein</fullName>
    </submittedName>
</protein>